<dbReference type="InterPro" id="IPR011992">
    <property type="entry name" value="EF-hand-dom_pair"/>
</dbReference>
<feature type="domain" description="EF-hand" evidence="2">
    <location>
        <begin position="109"/>
        <end position="144"/>
    </location>
</feature>
<dbReference type="EMBL" id="JBICBT010000050">
    <property type="protein sequence ID" value="KAL3125126.1"/>
    <property type="molecule type" value="Genomic_DNA"/>
</dbReference>
<evidence type="ECO:0000259" key="2">
    <source>
        <dbReference type="PROSITE" id="PS50222"/>
    </source>
</evidence>
<dbReference type="PROSITE" id="PS00018">
    <property type="entry name" value="EF_HAND_1"/>
    <property type="match status" value="1"/>
</dbReference>
<keyword evidence="4" id="KW-1185">Reference proteome</keyword>
<evidence type="ECO:0000313" key="3">
    <source>
        <dbReference type="EMBL" id="KAL3125126.1"/>
    </source>
</evidence>
<feature type="domain" description="EF-hand" evidence="2">
    <location>
        <begin position="269"/>
        <end position="304"/>
    </location>
</feature>
<dbReference type="SUPFAM" id="SSF47473">
    <property type="entry name" value="EF-hand"/>
    <property type="match status" value="1"/>
</dbReference>
<dbReference type="Gene3D" id="1.10.238.10">
    <property type="entry name" value="EF-hand"/>
    <property type="match status" value="2"/>
</dbReference>
<dbReference type="InterPro" id="IPR018247">
    <property type="entry name" value="EF_Hand_1_Ca_BS"/>
</dbReference>
<gene>
    <name evidence="3" type="ORF">niasHT_001203</name>
</gene>
<dbReference type="CDD" id="cd00051">
    <property type="entry name" value="EFh"/>
    <property type="match status" value="2"/>
</dbReference>
<name>A0ABD2MCC2_9BILA</name>
<sequence length="338" mass="37978">MLFRQLCEVDLPDPACNIFHRNCVICQVEINKDKNKQCFLSATRCSCYYCCDKKYAAHCPQGCEYCINDGFYEEGGCPENHTPMARLASSNYSSEIGLTENSPFVHSLKKVETARKHFDTIDADKSGTISMKEAIAYLVETKNGTSADHLAKNSEWFGHMDRNGNSQIEPMEFDRCAIDLPGPHCNIFGRNCVVCEFDIVKDQNKNCVIASTRCSCYYCCDKQYAQYCPQGCLNCQKDEEGGCRENNKPNSHLASSNLTENSPFVYSLKKVETARKHFDTVDADKSGTISMKEAIAYLVETKNGTSADHLAKNSEWFGKMDSNGNNQIEPVEFDRSLI</sequence>
<proteinExistence type="predicted"/>
<accession>A0ABD2MCC2</accession>
<dbReference type="Pfam" id="PF13202">
    <property type="entry name" value="EF-hand_5"/>
    <property type="match status" value="2"/>
</dbReference>
<evidence type="ECO:0000256" key="1">
    <source>
        <dbReference type="ARBA" id="ARBA00022837"/>
    </source>
</evidence>
<keyword evidence="1" id="KW-0106">Calcium</keyword>
<protein>
    <recommendedName>
        <fullName evidence="2">EF-hand domain-containing protein</fullName>
    </recommendedName>
</protein>
<dbReference type="PROSITE" id="PS50222">
    <property type="entry name" value="EF_HAND_2"/>
    <property type="match status" value="2"/>
</dbReference>
<reference evidence="3 4" key="1">
    <citation type="submission" date="2024-10" db="EMBL/GenBank/DDBJ databases">
        <authorList>
            <person name="Kim D."/>
        </authorList>
    </citation>
    <scope>NUCLEOTIDE SEQUENCE [LARGE SCALE GENOMIC DNA]</scope>
    <source>
        <strain evidence="3">BH-2024</strain>
    </source>
</reference>
<dbReference type="AlphaFoldDB" id="A0ABD2MCC2"/>
<dbReference type="Proteomes" id="UP001620626">
    <property type="component" value="Unassembled WGS sequence"/>
</dbReference>
<dbReference type="SMART" id="SM00054">
    <property type="entry name" value="EFh"/>
    <property type="match status" value="3"/>
</dbReference>
<dbReference type="InterPro" id="IPR002048">
    <property type="entry name" value="EF_hand_dom"/>
</dbReference>
<organism evidence="3 4">
    <name type="scientific">Heterodera trifolii</name>
    <dbReference type="NCBI Taxonomy" id="157864"/>
    <lineage>
        <taxon>Eukaryota</taxon>
        <taxon>Metazoa</taxon>
        <taxon>Ecdysozoa</taxon>
        <taxon>Nematoda</taxon>
        <taxon>Chromadorea</taxon>
        <taxon>Rhabditida</taxon>
        <taxon>Tylenchina</taxon>
        <taxon>Tylenchomorpha</taxon>
        <taxon>Tylenchoidea</taxon>
        <taxon>Heteroderidae</taxon>
        <taxon>Heteroderinae</taxon>
        <taxon>Heterodera</taxon>
    </lineage>
</organism>
<comment type="caution">
    <text evidence="3">The sequence shown here is derived from an EMBL/GenBank/DDBJ whole genome shotgun (WGS) entry which is preliminary data.</text>
</comment>
<evidence type="ECO:0000313" key="4">
    <source>
        <dbReference type="Proteomes" id="UP001620626"/>
    </source>
</evidence>